<dbReference type="InterPro" id="IPR058792">
    <property type="entry name" value="Beta-barrel_RND_2"/>
</dbReference>
<dbReference type="GO" id="GO:0015562">
    <property type="term" value="F:efflux transmembrane transporter activity"/>
    <property type="evidence" value="ECO:0007669"/>
    <property type="project" value="TreeGrafter"/>
</dbReference>
<dbReference type="InterPro" id="IPR058624">
    <property type="entry name" value="MdtA-like_HH"/>
</dbReference>
<protein>
    <submittedName>
        <fullName evidence="5">Efflux RND transporter periplasmic adaptor subunit</fullName>
    </submittedName>
</protein>
<dbReference type="EMBL" id="PJRS01000028">
    <property type="protein sequence ID" value="PLR23926.1"/>
    <property type="molecule type" value="Genomic_DNA"/>
</dbReference>
<reference evidence="5 6" key="1">
    <citation type="submission" date="2017-12" db="EMBL/GenBank/DDBJ databases">
        <title>The genome sequence of Caulobacter sp. 410.</title>
        <authorList>
            <person name="Gao J."/>
            <person name="Mao X."/>
            <person name="Sun J."/>
        </authorList>
    </citation>
    <scope>NUCLEOTIDE SEQUENCE [LARGE SCALE GENOMIC DNA]</scope>
    <source>
        <strain evidence="5 6">410</strain>
    </source>
</reference>
<dbReference type="InterPro" id="IPR006143">
    <property type="entry name" value="RND_pump_MFP"/>
</dbReference>
<dbReference type="InterPro" id="IPR058625">
    <property type="entry name" value="MdtA-like_BSH"/>
</dbReference>
<dbReference type="OrthoDB" id="9806939at2"/>
<dbReference type="Gene3D" id="1.10.287.470">
    <property type="entry name" value="Helix hairpin bin"/>
    <property type="match status" value="1"/>
</dbReference>
<evidence type="ECO:0000256" key="1">
    <source>
        <dbReference type="ARBA" id="ARBA00009477"/>
    </source>
</evidence>
<keyword evidence="6" id="KW-1185">Reference proteome</keyword>
<evidence type="ECO:0000313" key="6">
    <source>
        <dbReference type="Proteomes" id="UP000234479"/>
    </source>
</evidence>
<feature type="domain" description="Multidrug resistance protein MdtA-like barrel-sandwich hybrid" evidence="3">
    <location>
        <begin position="77"/>
        <end position="212"/>
    </location>
</feature>
<proteinExistence type="inferred from homology"/>
<dbReference type="PANTHER" id="PTHR30469">
    <property type="entry name" value="MULTIDRUG RESISTANCE PROTEIN MDTA"/>
    <property type="match status" value="1"/>
</dbReference>
<feature type="domain" description="CusB-like beta-barrel" evidence="4">
    <location>
        <begin position="230"/>
        <end position="301"/>
    </location>
</feature>
<evidence type="ECO:0000259" key="4">
    <source>
        <dbReference type="Pfam" id="PF25954"/>
    </source>
</evidence>
<dbReference type="Pfam" id="PF25954">
    <property type="entry name" value="Beta-barrel_RND_2"/>
    <property type="match status" value="1"/>
</dbReference>
<dbReference type="RefSeq" id="WP_101718834.1">
    <property type="nucleotide sequence ID" value="NZ_PJRS01000028.1"/>
</dbReference>
<dbReference type="PANTHER" id="PTHR30469:SF37">
    <property type="entry name" value="RAGD PROTEIN"/>
    <property type="match status" value="1"/>
</dbReference>
<dbReference type="AlphaFoldDB" id="A0A2N5DD74"/>
<comment type="similarity">
    <text evidence="1">Belongs to the membrane fusion protein (MFP) (TC 8.A.1) family.</text>
</comment>
<dbReference type="Gene3D" id="2.40.50.100">
    <property type="match status" value="1"/>
</dbReference>
<dbReference type="SUPFAM" id="SSF111369">
    <property type="entry name" value="HlyD-like secretion proteins"/>
    <property type="match status" value="1"/>
</dbReference>
<accession>A0A2N5DD74</accession>
<dbReference type="Pfam" id="PF25917">
    <property type="entry name" value="BSH_RND"/>
    <property type="match status" value="1"/>
</dbReference>
<evidence type="ECO:0000259" key="2">
    <source>
        <dbReference type="Pfam" id="PF25876"/>
    </source>
</evidence>
<dbReference type="NCBIfam" id="TIGR01730">
    <property type="entry name" value="RND_mfp"/>
    <property type="match status" value="1"/>
</dbReference>
<evidence type="ECO:0000313" key="5">
    <source>
        <dbReference type="EMBL" id="PLR23926.1"/>
    </source>
</evidence>
<dbReference type="FunFam" id="2.40.30.170:FF:000010">
    <property type="entry name" value="Efflux RND transporter periplasmic adaptor subunit"/>
    <property type="match status" value="1"/>
</dbReference>
<dbReference type="Proteomes" id="UP000234479">
    <property type="component" value="Unassembled WGS sequence"/>
</dbReference>
<organism evidence="5 6">
    <name type="scientific">Caulobacter zeae</name>
    <dbReference type="NCBI Taxonomy" id="2055137"/>
    <lineage>
        <taxon>Bacteria</taxon>
        <taxon>Pseudomonadati</taxon>
        <taxon>Pseudomonadota</taxon>
        <taxon>Alphaproteobacteria</taxon>
        <taxon>Caulobacterales</taxon>
        <taxon>Caulobacteraceae</taxon>
        <taxon>Caulobacter</taxon>
    </lineage>
</organism>
<feature type="domain" description="Multidrug resistance protein MdtA-like alpha-helical hairpin" evidence="2">
    <location>
        <begin position="118"/>
        <end position="177"/>
    </location>
</feature>
<gene>
    <name evidence="5" type="ORF">SGCZBJ_15225</name>
</gene>
<dbReference type="Gene3D" id="2.40.420.20">
    <property type="match status" value="1"/>
</dbReference>
<dbReference type="GO" id="GO:1990281">
    <property type="term" value="C:efflux pump complex"/>
    <property type="evidence" value="ECO:0007669"/>
    <property type="project" value="TreeGrafter"/>
</dbReference>
<name>A0A2N5DD74_9CAUL</name>
<comment type="caution">
    <text evidence="5">The sequence shown here is derived from an EMBL/GenBank/DDBJ whole genome shotgun (WGS) entry which is preliminary data.</text>
</comment>
<dbReference type="Gene3D" id="2.40.30.170">
    <property type="match status" value="1"/>
</dbReference>
<sequence>MPDTLPKTDPRRLRRLALLGAAGFALILATGAAARFMAGKDLASASQDAGVVAVSVVRPTAGEDGALVLPGRLQAWNQAPVYARTDGYLRRWYVDIGQPVKAGQVLAEIDAPEVDQQLVAARAALATASAQRDLAAVGAARWKRLVGENAVSQQEADEKQGDLAAREAMRNEAAANVRRLESLAAFKRIVAPFDGVVTSRDTDLGALISAGGGAPSPLFTVSDTRRLRLYVSVPQSMAASIRPGMTASFSSPDLPGQSFQAHLVRAADAVDAQSGAMLVQLEVDNAAGQLKPGAYAQVSLDLGKGATSAPATLRVPANTLLFRKEGTAIAVVDSNGKVQIRKVAIAKDHGSELELAGGLAANEWVVSSPPDAIADGDTVRAIQPKPAQSKAAQANGGAGARG</sequence>
<evidence type="ECO:0000259" key="3">
    <source>
        <dbReference type="Pfam" id="PF25917"/>
    </source>
</evidence>
<dbReference type="Pfam" id="PF25876">
    <property type="entry name" value="HH_MFP_RND"/>
    <property type="match status" value="1"/>
</dbReference>